<dbReference type="InterPro" id="IPR021765">
    <property type="entry name" value="UstYa-like"/>
</dbReference>
<feature type="transmembrane region" description="Helical" evidence="4">
    <location>
        <begin position="44"/>
        <end position="66"/>
    </location>
</feature>
<dbReference type="PANTHER" id="PTHR33365">
    <property type="entry name" value="YALI0B05434P"/>
    <property type="match status" value="1"/>
</dbReference>
<keyword evidence="6" id="KW-1185">Reference proteome</keyword>
<proteinExistence type="inferred from homology"/>
<gene>
    <name evidence="5" type="ORF">M430DRAFT_21164</name>
</gene>
<keyword evidence="4" id="KW-1133">Transmembrane helix</keyword>
<sequence>MNPTSSTEKLLPSEGRDPESVGGISNDGVDAVFCPKKRSAFRSLFKAALIHLALLTVHTAIIFSFWPKNVLQTCRPRTEALYSPAQSAITWETRKFEGSLETTNPYKGEPRGELDRAWNKLLEPSAIRVSKEDLDKINKTSVPLLDGSGYMATLDVYHQLHCLRWVRQMLHPDYYDMHNGKEKNLGQHVDHCLDNIRQFVMCKADVVLMTYDWMPQFHRPWPNFEIEHECANWDSIHNWATEHSFDGFDDNLIKHPNFHPELASPFSYAVSGNDIPSI</sequence>
<dbReference type="AlphaFoldDB" id="A0A2T3AX54"/>
<dbReference type="EMBL" id="KZ679014">
    <property type="protein sequence ID" value="PSS13255.1"/>
    <property type="molecule type" value="Genomic_DNA"/>
</dbReference>
<name>A0A2T3AX54_AMORE</name>
<dbReference type="GeneID" id="36572532"/>
<organism evidence="5 6">
    <name type="scientific">Amorphotheca resinae ATCC 22711</name>
    <dbReference type="NCBI Taxonomy" id="857342"/>
    <lineage>
        <taxon>Eukaryota</taxon>
        <taxon>Fungi</taxon>
        <taxon>Dikarya</taxon>
        <taxon>Ascomycota</taxon>
        <taxon>Pezizomycotina</taxon>
        <taxon>Leotiomycetes</taxon>
        <taxon>Helotiales</taxon>
        <taxon>Amorphothecaceae</taxon>
        <taxon>Amorphotheca</taxon>
    </lineage>
</organism>
<dbReference type="PANTHER" id="PTHR33365:SF4">
    <property type="entry name" value="CYCLOCHLOROTINE BIOSYNTHESIS PROTEIN O"/>
    <property type="match status" value="1"/>
</dbReference>
<comment type="similarity">
    <text evidence="2">Belongs to the ustYa family.</text>
</comment>
<dbReference type="OrthoDB" id="3687641at2759"/>
<evidence type="ECO:0000256" key="4">
    <source>
        <dbReference type="SAM" id="Phobius"/>
    </source>
</evidence>
<dbReference type="RefSeq" id="XP_024719246.1">
    <property type="nucleotide sequence ID" value="XM_024864451.1"/>
</dbReference>
<dbReference type="Pfam" id="PF11807">
    <property type="entry name" value="UstYa"/>
    <property type="match status" value="1"/>
</dbReference>
<evidence type="ECO:0000313" key="6">
    <source>
        <dbReference type="Proteomes" id="UP000241818"/>
    </source>
</evidence>
<evidence type="ECO:0000256" key="3">
    <source>
        <dbReference type="SAM" id="MobiDB-lite"/>
    </source>
</evidence>
<evidence type="ECO:0000256" key="2">
    <source>
        <dbReference type="ARBA" id="ARBA00035112"/>
    </source>
</evidence>
<keyword evidence="4" id="KW-0812">Transmembrane</keyword>
<accession>A0A2T3AX54</accession>
<dbReference type="GO" id="GO:0043386">
    <property type="term" value="P:mycotoxin biosynthetic process"/>
    <property type="evidence" value="ECO:0007669"/>
    <property type="project" value="InterPro"/>
</dbReference>
<feature type="region of interest" description="Disordered" evidence="3">
    <location>
        <begin position="1"/>
        <end position="23"/>
    </location>
</feature>
<dbReference type="InParanoid" id="A0A2T3AX54"/>
<evidence type="ECO:0000313" key="5">
    <source>
        <dbReference type="EMBL" id="PSS13255.1"/>
    </source>
</evidence>
<dbReference type="Proteomes" id="UP000241818">
    <property type="component" value="Unassembled WGS sequence"/>
</dbReference>
<dbReference type="STRING" id="857342.A0A2T3AX54"/>
<protein>
    <submittedName>
        <fullName evidence="5">Uncharacterized protein</fullName>
    </submittedName>
</protein>
<comment type="pathway">
    <text evidence="1">Mycotoxin biosynthesis.</text>
</comment>
<reference evidence="5 6" key="1">
    <citation type="journal article" date="2018" name="New Phytol.">
        <title>Comparative genomics and transcriptomics depict ericoid mycorrhizal fungi as versatile saprotrophs and plant mutualists.</title>
        <authorList>
            <person name="Martino E."/>
            <person name="Morin E."/>
            <person name="Grelet G.A."/>
            <person name="Kuo A."/>
            <person name="Kohler A."/>
            <person name="Daghino S."/>
            <person name="Barry K.W."/>
            <person name="Cichocki N."/>
            <person name="Clum A."/>
            <person name="Dockter R.B."/>
            <person name="Hainaut M."/>
            <person name="Kuo R.C."/>
            <person name="LaButti K."/>
            <person name="Lindahl B.D."/>
            <person name="Lindquist E.A."/>
            <person name="Lipzen A."/>
            <person name="Khouja H.R."/>
            <person name="Magnuson J."/>
            <person name="Murat C."/>
            <person name="Ohm R.A."/>
            <person name="Singer S.W."/>
            <person name="Spatafora J.W."/>
            <person name="Wang M."/>
            <person name="Veneault-Fourrey C."/>
            <person name="Henrissat B."/>
            <person name="Grigoriev I.V."/>
            <person name="Martin F.M."/>
            <person name="Perotto S."/>
        </authorList>
    </citation>
    <scope>NUCLEOTIDE SEQUENCE [LARGE SCALE GENOMIC DNA]</scope>
    <source>
        <strain evidence="5 6">ATCC 22711</strain>
    </source>
</reference>
<keyword evidence="4" id="KW-0472">Membrane</keyword>
<evidence type="ECO:0000256" key="1">
    <source>
        <dbReference type="ARBA" id="ARBA00004685"/>
    </source>
</evidence>